<dbReference type="Pfam" id="PF08659">
    <property type="entry name" value="KR"/>
    <property type="match status" value="1"/>
</dbReference>
<dbReference type="SMART" id="SM00825">
    <property type="entry name" value="PKS_KS"/>
    <property type="match status" value="1"/>
</dbReference>
<dbReference type="RefSeq" id="XP_018151641.1">
    <property type="nucleotide sequence ID" value="XM_018309323.1"/>
</dbReference>
<dbReference type="InterPro" id="IPR049900">
    <property type="entry name" value="PKS_mFAS_DH"/>
</dbReference>
<dbReference type="Pfam" id="PF00109">
    <property type="entry name" value="ketoacyl-synt"/>
    <property type="match status" value="1"/>
</dbReference>
<dbReference type="CDD" id="cd00833">
    <property type="entry name" value="PKS"/>
    <property type="match status" value="1"/>
</dbReference>
<dbReference type="KEGG" id="chig:CH63R_14349"/>
<protein>
    <submittedName>
        <fullName evidence="11">Polyketide synthase</fullName>
    </submittedName>
</protein>
<dbReference type="InterPro" id="IPR049552">
    <property type="entry name" value="PKS_DH_N"/>
</dbReference>
<dbReference type="Proteomes" id="UP000092177">
    <property type="component" value="Chromosome 10"/>
</dbReference>
<dbReference type="InterPro" id="IPR014043">
    <property type="entry name" value="Acyl_transferase_dom"/>
</dbReference>
<dbReference type="Pfam" id="PF16197">
    <property type="entry name" value="KAsynt_C_assoc"/>
    <property type="match status" value="1"/>
</dbReference>
<dbReference type="GO" id="GO:0032259">
    <property type="term" value="P:methylation"/>
    <property type="evidence" value="ECO:0007669"/>
    <property type="project" value="UniProtKB-KW"/>
</dbReference>
<dbReference type="SUPFAM" id="SSF47336">
    <property type="entry name" value="ACP-like"/>
    <property type="match status" value="1"/>
</dbReference>
<dbReference type="GO" id="GO:0006633">
    <property type="term" value="P:fatty acid biosynthetic process"/>
    <property type="evidence" value="ECO:0007669"/>
    <property type="project" value="InterPro"/>
</dbReference>
<evidence type="ECO:0000259" key="9">
    <source>
        <dbReference type="PROSITE" id="PS52004"/>
    </source>
</evidence>
<dbReference type="InterPro" id="IPR013968">
    <property type="entry name" value="PKS_KR"/>
</dbReference>
<dbReference type="SMART" id="SM00823">
    <property type="entry name" value="PKS_PP"/>
    <property type="match status" value="1"/>
</dbReference>
<dbReference type="EMBL" id="LTAN01000010">
    <property type="protein sequence ID" value="OBR03123.1"/>
    <property type="molecule type" value="Genomic_DNA"/>
</dbReference>
<feature type="region of interest" description="N-terminal hotdog fold" evidence="7">
    <location>
        <begin position="949"/>
        <end position="1087"/>
    </location>
</feature>
<feature type="active site" description="Proton acceptor; for dehydratase activity" evidence="7">
    <location>
        <position position="981"/>
    </location>
</feature>
<dbReference type="GeneID" id="28873430"/>
<evidence type="ECO:0000256" key="4">
    <source>
        <dbReference type="ARBA" id="ARBA00022679"/>
    </source>
</evidence>
<dbReference type="Gene3D" id="3.40.366.10">
    <property type="entry name" value="Malonyl-Coenzyme A Acyl Carrier Protein, domain 2"/>
    <property type="match status" value="1"/>
</dbReference>
<keyword evidence="4" id="KW-0808">Transferase</keyword>
<dbReference type="PANTHER" id="PTHR43775">
    <property type="entry name" value="FATTY ACID SYNTHASE"/>
    <property type="match status" value="1"/>
</dbReference>
<dbReference type="InterPro" id="IPR057326">
    <property type="entry name" value="KR_dom"/>
</dbReference>
<evidence type="ECO:0000256" key="7">
    <source>
        <dbReference type="PROSITE-ProRule" id="PRU01363"/>
    </source>
</evidence>
<evidence type="ECO:0000313" key="12">
    <source>
        <dbReference type="Proteomes" id="UP000092177"/>
    </source>
</evidence>
<dbReference type="SUPFAM" id="SSF55048">
    <property type="entry name" value="Probable ACP-binding domain of malonyl-CoA ACP transacylase"/>
    <property type="match status" value="1"/>
</dbReference>
<dbReference type="SUPFAM" id="SSF52151">
    <property type="entry name" value="FabD/lysophospholipase-like"/>
    <property type="match status" value="1"/>
</dbReference>
<feature type="domain" description="Ketosynthase family 3 (KS3)" evidence="9">
    <location>
        <begin position="4"/>
        <end position="434"/>
    </location>
</feature>
<dbReference type="PROSITE" id="PS52019">
    <property type="entry name" value="PKS_MFAS_DH"/>
    <property type="match status" value="1"/>
</dbReference>
<dbReference type="Gene3D" id="3.90.180.10">
    <property type="entry name" value="Medium-chain alcohol dehydrogenases, catalytic domain"/>
    <property type="match status" value="1"/>
</dbReference>
<dbReference type="PROSITE" id="PS50075">
    <property type="entry name" value="CARRIER"/>
    <property type="match status" value="1"/>
</dbReference>
<evidence type="ECO:0000256" key="3">
    <source>
        <dbReference type="ARBA" id="ARBA00022603"/>
    </source>
</evidence>
<dbReference type="Gene3D" id="3.30.70.3290">
    <property type="match status" value="1"/>
</dbReference>
<dbReference type="SUPFAM" id="SSF53901">
    <property type="entry name" value="Thiolase-like"/>
    <property type="match status" value="1"/>
</dbReference>
<dbReference type="SMART" id="SM00829">
    <property type="entry name" value="PKS_ER"/>
    <property type="match status" value="1"/>
</dbReference>
<dbReference type="Pfam" id="PF00698">
    <property type="entry name" value="Acyl_transf_1"/>
    <property type="match status" value="1"/>
</dbReference>
<evidence type="ECO:0000256" key="6">
    <source>
        <dbReference type="ARBA" id="ARBA00023268"/>
    </source>
</evidence>
<evidence type="ECO:0000256" key="1">
    <source>
        <dbReference type="ARBA" id="ARBA00022450"/>
    </source>
</evidence>
<dbReference type="Pfam" id="PF08240">
    <property type="entry name" value="ADH_N"/>
    <property type="match status" value="1"/>
</dbReference>
<dbReference type="Pfam" id="PF13602">
    <property type="entry name" value="ADH_zinc_N_2"/>
    <property type="match status" value="1"/>
</dbReference>
<comment type="caution">
    <text evidence="11">The sequence shown here is derived from an EMBL/GenBank/DDBJ whole genome shotgun (WGS) entry which is preliminary data.</text>
</comment>
<dbReference type="SMART" id="SM00826">
    <property type="entry name" value="PKS_DH"/>
    <property type="match status" value="1"/>
</dbReference>
<evidence type="ECO:0000313" key="11">
    <source>
        <dbReference type="EMBL" id="OBR03123.1"/>
    </source>
</evidence>
<dbReference type="InterPro" id="IPR050091">
    <property type="entry name" value="PKS_NRPS_Biosynth_Enz"/>
</dbReference>
<evidence type="ECO:0000256" key="2">
    <source>
        <dbReference type="ARBA" id="ARBA00022553"/>
    </source>
</evidence>
<evidence type="ECO:0000256" key="5">
    <source>
        <dbReference type="ARBA" id="ARBA00023002"/>
    </source>
</evidence>
<dbReference type="PROSITE" id="PS52004">
    <property type="entry name" value="KS3_2"/>
    <property type="match status" value="1"/>
</dbReference>
<dbReference type="InterPro" id="IPR020841">
    <property type="entry name" value="PKS_Beta-ketoAc_synthase_dom"/>
</dbReference>
<dbReference type="InterPro" id="IPR013154">
    <property type="entry name" value="ADH-like_N"/>
</dbReference>
<dbReference type="InterPro" id="IPR016039">
    <property type="entry name" value="Thiolase-like"/>
</dbReference>
<dbReference type="SMART" id="SM00827">
    <property type="entry name" value="PKS_AT"/>
    <property type="match status" value="1"/>
</dbReference>
<keyword evidence="5" id="KW-0560">Oxidoreductase</keyword>
<dbReference type="SUPFAM" id="SSF51735">
    <property type="entry name" value="NAD(P)-binding Rossmann-fold domains"/>
    <property type="match status" value="2"/>
</dbReference>
<dbReference type="InterPro" id="IPR016036">
    <property type="entry name" value="Malonyl_transacylase_ACP-bd"/>
</dbReference>
<gene>
    <name evidence="11" type="ORF">CH63R_14349</name>
</gene>
<dbReference type="GO" id="GO:0044550">
    <property type="term" value="P:secondary metabolite biosynthetic process"/>
    <property type="evidence" value="ECO:0007669"/>
    <property type="project" value="UniProtKB-ARBA"/>
</dbReference>
<dbReference type="GO" id="GO:0008168">
    <property type="term" value="F:methyltransferase activity"/>
    <property type="evidence" value="ECO:0007669"/>
    <property type="project" value="UniProtKB-KW"/>
</dbReference>
<evidence type="ECO:0000259" key="10">
    <source>
        <dbReference type="PROSITE" id="PS52019"/>
    </source>
</evidence>
<accession>A0A1B7XTP7</accession>
<feature type="region of interest" description="C-terminal hotdog fold" evidence="7">
    <location>
        <begin position="1116"/>
        <end position="1271"/>
    </location>
</feature>
<dbReference type="SMART" id="SM00822">
    <property type="entry name" value="PKS_KR"/>
    <property type="match status" value="1"/>
</dbReference>
<keyword evidence="2" id="KW-0597">Phosphoprotein</keyword>
<dbReference type="PANTHER" id="PTHR43775:SF29">
    <property type="entry name" value="ASPERFURANONE POLYKETIDE SYNTHASE AFOG-RELATED"/>
    <property type="match status" value="1"/>
</dbReference>
<keyword evidence="3" id="KW-0489">Methyltransferase</keyword>
<feature type="domain" description="Carrier" evidence="8">
    <location>
        <begin position="2310"/>
        <end position="2387"/>
    </location>
</feature>
<dbReference type="Gene3D" id="3.10.129.110">
    <property type="entry name" value="Polyketide synthase dehydratase"/>
    <property type="match status" value="1"/>
</dbReference>
<dbReference type="GO" id="GO:0016491">
    <property type="term" value="F:oxidoreductase activity"/>
    <property type="evidence" value="ECO:0007669"/>
    <property type="project" value="UniProtKB-KW"/>
</dbReference>
<dbReference type="InterPro" id="IPR014030">
    <property type="entry name" value="Ketoacyl_synth_N"/>
</dbReference>
<keyword evidence="1" id="KW-0596">Phosphopantetheine</keyword>
<dbReference type="GO" id="GO:0004312">
    <property type="term" value="F:fatty acid synthase activity"/>
    <property type="evidence" value="ECO:0007669"/>
    <property type="project" value="TreeGrafter"/>
</dbReference>
<dbReference type="Pfam" id="PF14765">
    <property type="entry name" value="PS-DH"/>
    <property type="match status" value="1"/>
</dbReference>
<dbReference type="Gene3D" id="1.10.1200.10">
    <property type="entry name" value="ACP-like"/>
    <property type="match status" value="1"/>
</dbReference>
<dbReference type="InterPro" id="IPR020806">
    <property type="entry name" value="PKS_PP-bd"/>
</dbReference>
<dbReference type="InterPro" id="IPR016035">
    <property type="entry name" value="Acyl_Trfase/lysoPLipase"/>
</dbReference>
<dbReference type="FunFam" id="3.40.50.720:FF:000209">
    <property type="entry name" value="Polyketide synthase Pks12"/>
    <property type="match status" value="1"/>
</dbReference>
<dbReference type="InterPro" id="IPR011032">
    <property type="entry name" value="GroES-like_sf"/>
</dbReference>
<sequence>MSNDEGVAIIGMACRFPGEASSPESFWKVLISKRDTYSVTPNSRWNPDAFYHAGKDKLHTIASKGGHFLSEDVMAFDAAFFNIGHAEATALDPQQRFTLELTFEALESAGLPIDVVAGTKTGCFMGSAAADYRDTINRDPDSNPRYSLIGVTTEMISNRTSWFYDLKGPSITLTTACSSSLVAVHLACQSVLSGESTMAVAGGVNLMLNPDYSLYLSNMTMLSKEGGCKSFDAHGDGYARGEGCGIVVLKKLSNAIRDGDPIRAVIRGSGVNADGFTQGFTMPSATAQADLICDVYKTAGLDMGLTTYVEAHGTGTKVGDPIEARAIYETLGRNVKRGQKLMIGSVKPNSRSAQIGHLECAAGIAALIKGVLALEKGVIPPNIHFTTPNPAIPFDQWNLQIPTEATPWPNPQTRQMSISSFGVGGTNAHAIVEAAPPSLSHRLVPTRPSVGSSLRRFFGGGGDAINKKEARRRRLIVISSQDHGGVARVAKSLSAHLQKMESRVDQDYMADLAYTLGVKRSRLPWKAYCVASDISELRDQLGKLDVNVAVRSNDRPSVGFIFTGQGSQWPRMGAELLSSEAFKAAVQECDGYLAEFGCSWRALTELNESEDNSRIAEPEYSETLCTILQLALVDLLKAWGITPSRVVGHSSGEIAAAYCIGSLSKRDAVCVAYMRGVFAGTLVCDDSDMGGGMMVVGLSPQETEDAIQSLNNKHSLTIACVNSPTNVTVAGLFSAIELLQLTLEKRDIFCRRLGVRVAYHSDLVQPIYPDYVQAMSHVEPNFPSQNDDTAAPVMFSSLEACRVHPGELTSFYWGRNLLSPVLFAAALKEMILQPLDNQPPTSNPLDILVEIGPHASLGGPVEEVLSSSGVKGVEYSSVLTRGRDAWDTTLELAGWLFSRGAPVDIQKVNSDKEPKTLTDLPNYPWNHSRRFDASPRINTEFKKRAHPQTSLLGVPATSISERERVWRTHLRLSEEGWIRDHKILNVTLFPGAGLVAMAIEAARQVADPGKTIRGFRLRDISIGSAVFVNEDKATEVVIHLRPHLTGTAGPASSSTTWCEFTISTSEGSDMPIRENCHGLVCTDYHKTGDDEHMDNELKAALDADLAEYNDASEESSGFLNVDKFYQDLNGVGLGFGPAFRNVTRLRVGTAQSVFEVTIGDPGETFSSGQPGRHHLIHPTTLDSIFCPTFAALYKGLQPMDKPIIPTFIEELSISCEIPDVVGTKLKGFAKAKLRGFGETTADIRVFDEFLTSSYMTIRGFRCTSEISGESHAEGNSDKQKASELCFDVVWEHVIDLMEPHEIQRAVESAGGADCDKRLVKMCHMFIHSNPESTVLELLPSVGDARVAAQTSIASALRIDRTKQIKYGVAHASQLSDVENGILVDLATIAKEPPSQVGLFDLIIIPQRCRGIPHLTDSIDYLQPLLKPSGKLVGCIDAGRPPRMNFRGVGRRWTPHLSIPGPGTGLTVFSGPLVNGVPRPKTREFLVLEPTSLSARGVRFAIKLTNALSEYGMSVRRAKLSPKLLAGIEGKDCVSLLELDHSYLVDLSAEDFETVRIIALKTASVTWITGFSDPTSSIVSGLFRSIRSEAPGQQLRTVHCSLEASANEELAGAVARILHSETRETEFLFEDGLLQVGKLRQNTVLNSRISSQLDEDTRMIPLKDVENPVKLVIGSPGLLDTLYFTDHLKMSLPLDDDEVEIRVEATGVNFRDVMISVGIIPADALGYEVSGVATSVGGKVTSVRPGDRVCAHVVGGHATAIRTRDFLCATLPDSTSFEAGAALPVVCTTAYHAIVNLARLRSGQSILIHAASGGVGQAAIQLAQHLGVVVYATVSSREKRKLITEQYGLPDDRIFYSRDASFALAVKRVTNGRGVDCVLNSLAGELLRESFYCLAPLGIMVEIGSRDAMDNTRLDMRPFSRGATFTCFTLLDLLKEAPDVLAQATQTAFALVRKKVFRSPYPLTVFPVSKVRDAFRLMQSGKHLGKLVLSFKDDVEVPVNRRLQSTLKLDPQSTFLLIGGLGGLGRSLARLLVDSGARNLAFISRSQILSSEARALVTELTRRGANIRAYSADIARNATLLQALDKCRQEMPPIRGVFQMAMVLRDAAFETMTHNQWRESTLPKIQGTWNLHQNFCQGHKLDFFIVLSSMSGIIGNKGQANYAAGCTFQDAVTHHRRKQGLKGVSLDLGIMLDVGVIAEKGSTGDLKRWEEVLGIRESLFHALMKTIISGQMQDSAACWVPPQVCVGLGTTKVFDAAGVQRPDYLTSDTRFSYLSTSENLSDAGPGPGDEGTTEVKAKLKDRLASATSKAQATDIITEGLVAKIAEILQTSSLEVDTNRPIYLYGVDSLVAMEVRNWIKREMEAQVAIFDILEAIPITRFAQKIADRSKLLPNSQKK</sequence>
<dbReference type="InterPro" id="IPR001227">
    <property type="entry name" value="Ac_transferase_dom_sf"/>
</dbReference>
<dbReference type="Gene3D" id="3.40.50.720">
    <property type="entry name" value="NAD(P)-binding Rossmann-like Domain"/>
    <property type="match status" value="2"/>
</dbReference>
<dbReference type="InterPro" id="IPR042104">
    <property type="entry name" value="PKS_dehydratase_sf"/>
</dbReference>
<evidence type="ECO:0000259" key="8">
    <source>
        <dbReference type="PROSITE" id="PS50075"/>
    </source>
</evidence>
<keyword evidence="6" id="KW-0511">Multifunctional enzyme</keyword>
<dbReference type="InterPro" id="IPR036736">
    <property type="entry name" value="ACP-like_sf"/>
</dbReference>
<dbReference type="GO" id="GO:0004315">
    <property type="term" value="F:3-oxoacyl-[acyl-carrier-protein] synthase activity"/>
    <property type="evidence" value="ECO:0007669"/>
    <property type="project" value="InterPro"/>
</dbReference>
<dbReference type="InterPro" id="IPR014031">
    <property type="entry name" value="Ketoacyl_synth_C"/>
</dbReference>
<dbReference type="SUPFAM" id="SSF50129">
    <property type="entry name" value="GroES-like"/>
    <property type="match status" value="1"/>
</dbReference>
<dbReference type="PROSITE" id="PS00606">
    <property type="entry name" value="KS3_1"/>
    <property type="match status" value="1"/>
</dbReference>
<dbReference type="GO" id="GO:1901336">
    <property type="term" value="P:lactone biosynthetic process"/>
    <property type="evidence" value="ECO:0007669"/>
    <property type="project" value="UniProtKB-ARBA"/>
</dbReference>
<dbReference type="InterPro" id="IPR020843">
    <property type="entry name" value="ER"/>
</dbReference>
<feature type="active site" description="Proton donor; for dehydratase activity" evidence="7">
    <location>
        <position position="1182"/>
    </location>
</feature>
<dbReference type="Gene3D" id="3.40.47.10">
    <property type="match status" value="1"/>
</dbReference>
<dbReference type="GO" id="GO:0031177">
    <property type="term" value="F:phosphopantetheine binding"/>
    <property type="evidence" value="ECO:0007669"/>
    <property type="project" value="InterPro"/>
</dbReference>
<dbReference type="InterPro" id="IPR032821">
    <property type="entry name" value="PKS_assoc"/>
</dbReference>
<proteinExistence type="predicted"/>
<dbReference type="Pfam" id="PF23297">
    <property type="entry name" value="ACP_SdgA_C"/>
    <property type="match status" value="1"/>
</dbReference>
<dbReference type="CDD" id="cd05195">
    <property type="entry name" value="enoyl_red"/>
    <property type="match status" value="1"/>
</dbReference>
<reference evidence="12" key="1">
    <citation type="journal article" date="2017" name="BMC Genomics">
        <title>Gapless genome assembly of Colletotrichum higginsianum reveals chromosome structure and association of transposable elements with secondary metabolite gene clusters.</title>
        <authorList>
            <person name="Dallery J.-F."/>
            <person name="Lapalu N."/>
            <person name="Zampounis A."/>
            <person name="Pigne S."/>
            <person name="Luyten I."/>
            <person name="Amselem J."/>
            <person name="Wittenberg A.H.J."/>
            <person name="Zhou S."/>
            <person name="de Queiroz M.V."/>
            <person name="Robin G.P."/>
            <person name="Auger A."/>
            <person name="Hainaut M."/>
            <person name="Henrissat B."/>
            <person name="Kim K.-T."/>
            <person name="Lee Y.-H."/>
            <person name="Lespinet O."/>
            <person name="Schwartz D.C."/>
            <person name="Thon M.R."/>
            <person name="O'Connell R.J."/>
        </authorList>
    </citation>
    <scope>NUCLEOTIDE SEQUENCE [LARGE SCALE GENOMIC DNA]</scope>
    <source>
        <strain evidence="12">IMI 349063</strain>
    </source>
</reference>
<dbReference type="InterPro" id="IPR009081">
    <property type="entry name" value="PP-bd_ACP"/>
</dbReference>
<dbReference type="FunFam" id="3.40.47.10:FF:000019">
    <property type="entry name" value="Polyketide synthase type I"/>
    <property type="match status" value="1"/>
</dbReference>
<dbReference type="InterPro" id="IPR018201">
    <property type="entry name" value="Ketoacyl_synth_AS"/>
</dbReference>
<dbReference type="Pfam" id="PF21089">
    <property type="entry name" value="PKS_DH_N"/>
    <property type="match status" value="1"/>
</dbReference>
<dbReference type="InterPro" id="IPR006162">
    <property type="entry name" value="Ppantetheine_attach_site"/>
</dbReference>
<dbReference type="PROSITE" id="PS00012">
    <property type="entry name" value="PHOSPHOPANTETHEINE"/>
    <property type="match status" value="1"/>
</dbReference>
<dbReference type="InterPro" id="IPR036291">
    <property type="entry name" value="NAD(P)-bd_dom_sf"/>
</dbReference>
<dbReference type="InterPro" id="IPR020807">
    <property type="entry name" value="PKS_DH"/>
</dbReference>
<dbReference type="Pfam" id="PF02801">
    <property type="entry name" value="Ketoacyl-synt_C"/>
    <property type="match status" value="1"/>
</dbReference>
<dbReference type="InterPro" id="IPR049551">
    <property type="entry name" value="PKS_DH_C"/>
</dbReference>
<dbReference type="VEuPathDB" id="FungiDB:CH63R_14349"/>
<feature type="domain" description="PKS/mFAS DH" evidence="10">
    <location>
        <begin position="949"/>
        <end position="1271"/>
    </location>
</feature>
<keyword evidence="12" id="KW-1185">Reference proteome</keyword>
<name>A0A1B7XTP7_COLHI</name>
<organism evidence="11 12">
    <name type="scientific">Colletotrichum higginsianum (strain IMI 349063)</name>
    <name type="common">Crucifer anthracnose fungus</name>
    <dbReference type="NCBI Taxonomy" id="759273"/>
    <lineage>
        <taxon>Eukaryota</taxon>
        <taxon>Fungi</taxon>
        <taxon>Dikarya</taxon>
        <taxon>Ascomycota</taxon>
        <taxon>Pezizomycotina</taxon>
        <taxon>Sordariomycetes</taxon>
        <taxon>Hypocreomycetidae</taxon>
        <taxon>Glomerellales</taxon>
        <taxon>Glomerellaceae</taxon>
        <taxon>Colletotrichum</taxon>
        <taxon>Colletotrichum destructivum species complex</taxon>
    </lineage>
</organism>
<dbReference type="OrthoDB" id="329835at2759"/>